<dbReference type="EMBL" id="JALIDZ010000007">
    <property type="protein sequence ID" value="MCT8973422.1"/>
    <property type="molecule type" value="Genomic_DNA"/>
</dbReference>
<dbReference type="PANTHER" id="PTHR11365:SF23">
    <property type="entry name" value="HYPOTHETICAL 5-OXOPROLINASE (EUROFUNG)-RELATED"/>
    <property type="match status" value="1"/>
</dbReference>
<comment type="caution">
    <text evidence="4">The sequence shown here is derived from an EMBL/GenBank/DDBJ whole genome shotgun (WGS) entry which is preliminary data.</text>
</comment>
<feature type="domain" description="Hydantoinase A/oxoprolinase" evidence="1">
    <location>
        <begin position="214"/>
        <end position="502"/>
    </location>
</feature>
<dbReference type="InterPro" id="IPR008040">
    <property type="entry name" value="Hydant_A_N"/>
</dbReference>
<dbReference type="InterPro" id="IPR043129">
    <property type="entry name" value="ATPase_NBD"/>
</dbReference>
<dbReference type="GO" id="GO:0005829">
    <property type="term" value="C:cytosol"/>
    <property type="evidence" value="ECO:0007669"/>
    <property type="project" value="TreeGrafter"/>
</dbReference>
<evidence type="ECO:0000259" key="1">
    <source>
        <dbReference type="Pfam" id="PF01968"/>
    </source>
</evidence>
<organism evidence="4 5">
    <name type="scientific">Microbaculum marinisediminis</name>
    <dbReference type="NCBI Taxonomy" id="2931392"/>
    <lineage>
        <taxon>Bacteria</taxon>
        <taxon>Pseudomonadati</taxon>
        <taxon>Pseudomonadota</taxon>
        <taxon>Alphaproteobacteria</taxon>
        <taxon>Hyphomicrobiales</taxon>
        <taxon>Tepidamorphaceae</taxon>
        <taxon>Microbaculum</taxon>
    </lineage>
</organism>
<dbReference type="Pfam" id="PF05378">
    <property type="entry name" value="Hydant_A_N"/>
    <property type="match status" value="1"/>
</dbReference>
<keyword evidence="5" id="KW-1185">Reference proteome</keyword>
<evidence type="ECO:0000313" key="5">
    <source>
        <dbReference type="Proteomes" id="UP001320898"/>
    </source>
</evidence>
<proteinExistence type="predicted"/>
<dbReference type="Proteomes" id="UP001320898">
    <property type="component" value="Unassembled WGS sequence"/>
</dbReference>
<dbReference type="AlphaFoldDB" id="A0AAW5R2Q6"/>
<dbReference type="GO" id="GO:0006749">
    <property type="term" value="P:glutathione metabolic process"/>
    <property type="evidence" value="ECO:0007669"/>
    <property type="project" value="TreeGrafter"/>
</dbReference>
<dbReference type="GO" id="GO:0017168">
    <property type="term" value="F:5-oxoprolinase (ATP-hydrolyzing) activity"/>
    <property type="evidence" value="ECO:0007669"/>
    <property type="project" value="TreeGrafter"/>
</dbReference>
<feature type="domain" description="Hydantoinase/oxoprolinase N-terminal" evidence="2">
    <location>
        <begin position="20"/>
        <end position="193"/>
    </location>
</feature>
<dbReference type="Pfam" id="PF19278">
    <property type="entry name" value="Hydant_A_C"/>
    <property type="match status" value="1"/>
</dbReference>
<dbReference type="InterPro" id="IPR049517">
    <property type="entry name" value="ACX-like_C"/>
</dbReference>
<dbReference type="Pfam" id="PF01968">
    <property type="entry name" value="Hydantoinase_A"/>
    <property type="match status" value="1"/>
</dbReference>
<protein>
    <submittedName>
        <fullName evidence="4">Hydantoinase/oxoprolinase family protein</fullName>
    </submittedName>
</protein>
<evidence type="ECO:0000259" key="2">
    <source>
        <dbReference type="Pfam" id="PF05378"/>
    </source>
</evidence>
<dbReference type="RefSeq" id="WP_261616990.1">
    <property type="nucleotide sequence ID" value="NZ_JALIDZ010000007.1"/>
</dbReference>
<feature type="domain" description="Acetophenone carboxylase-like C-terminal" evidence="3">
    <location>
        <begin position="543"/>
        <end position="680"/>
    </location>
</feature>
<evidence type="ECO:0000259" key="3">
    <source>
        <dbReference type="Pfam" id="PF19278"/>
    </source>
</evidence>
<accession>A0AAW5R2Q6</accession>
<evidence type="ECO:0000313" key="4">
    <source>
        <dbReference type="EMBL" id="MCT8973422.1"/>
    </source>
</evidence>
<dbReference type="SUPFAM" id="SSF53067">
    <property type="entry name" value="Actin-like ATPase domain"/>
    <property type="match status" value="1"/>
</dbReference>
<dbReference type="PANTHER" id="PTHR11365">
    <property type="entry name" value="5-OXOPROLINASE RELATED"/>
    <property type="match status" value="1"/>
</dbReference>
<reference evidence="4 5" key="1">
    <citation type="submission" date="2022-04" db="EMBL/GenBank/DDBJ databases">
        <authorList>
            <person name="Ye Y.-Q."/>
            <person name="Du Z.-J."/>
        </authorList>
    </citation>
    <scope>NUCLEOTIDE SEQUENCE [LARGE SCALE GENOMIC DNA]</scope>
    <source>
        <strain evidence="4 5">A6E488</strain>
    </source>
</reference>
<gene>
    <name evidence="4" type="ORF">MUB46_16290</name>
</gene>
<sequence length="692" mass="72400">MSDEAVQSAVSGARQRRVSGIDVGGTFTDLVIHENGPDGPAVRIAKVPTTLPNQAEGVLSAIALAGVAPADIDLLIHGTTATTNAILERKIARVGLITTAGFRDTLELGRRTRPRPYGMTGKFSPLVPRDRRLEVDERMDVNGQVVRPLDEAGVAAAARALLAMGCESVVIHFLHAYANPAHELRAGEIVREIWPNDYVTLGHALLSEFREYERGTTATVNAAVQPILDRYVHRLQGDLEAQGFAHDLLVMNGNGGTVSARLVARDAAKTVMSGPASGVIAAAATLRQSGLENAITYDMGGTSTDVALIHGGVPEVSSELSIDYGLPIHVPMVDVRTVGAGGGSIASINAAGVLRVGPESAGSAPGPISYGRGGTEPTITDANMALGRLDPAGLTAVEGTVDVDGVRARIDAALARPLGYTSEEAAAAVLKLANTHMAGAIRLVSLSRGYDPRDFVLFAFGGAGPLHAVAIARELGIPEVLVPARPGLTNALGCLVADLRQDLVNTVNEPLATLDMAAVKATLEAQRAQGQAVNAASRDEIAETVVLHGADMQFRGQTHLIRVPIPSPDVSREALQALFEDAYFARFNVRLPEIRAVLVNLVTSVIGKRRGIELSSLAGTAEGEARIGTRALYADGNWHEAAIYGRDRLRPGDAFAGPAVVQQIDATTVIEPGATACVDTVGNLRIMVGEAA</sequence>
<name>A0AAW5R2Q6_9HYPH</name>
<dbReference type="InterPro" id="IPR045079">
    <property type="entry name" value="Oxoprolinase-like"/>
</dbReference>
<dbReference type="InterPro" id="IPR002821">
    <property type="entry name" value="Hydantoinase_A"/>
</dbReference>